<protein>
    <submittedName>
        <fullName evidence="5">Uncharacterized protein</fullName>
    </submittedName>
</protein>
<name>A0AAD6EXN8_9POAL</name>
<evidence type="ECO:0000256" key="2">
    <source>
        <dbReference type="ARBA" id="ARBA00023157"/>
    </source>
</evidence>
<dbReference type="InterPro" id="IPR036430">
    <property type="entry name" value="RNase_T2-like_sf"/>
</dbReference>
<sequence>MKSATTFALGVALLLAIACSVEAYDFFYFVQQWPGSYCDTSSGCCYPTSGKPQSDFAIYGLWPYYANGTYPSNCDSNNAFNATKIQDIQSSLQTNWPSLNCPSSNSSSLWASEWATHGTCSETVLDEHAYFQDALSFKNQTFLLQCLKSKAISPNGGLYMLDSIINGITSCLGHVPGIGCNKDSSGRYQLYLVYLCINQSGTLLMDCPVYPSSGCGSASAVYFPSF</sequence>
<dbReference type="PANTHER" id="PTHR11240">
    <property type="entry name" value="RIBONUCLEASE T2"/>
    <property type="match status" value="1"/>
</dbReference>
<dbReference type="GO" id="GO:0003723">
    <property type="term" value="F:RNA binding"/>
    <property type="evidence" value="ECO:0007669"/>
    <property type="project" value="InterPro"/>
</dbReference>
<dbReference type="InterPro" id="IPR001568">
    <property type="entry name" value="RNase_T2-like"/>
</dbReference>
<dbReference type="Pfam" id="PF00445">
    <property type="entry name" value="Ribonuclease_T2"/>
    <property type="match status" value="1"/>
</dbReference>
<dbReference type="CDD" id="cd01061">
    <property type="entry name" value="RNase_T2_euk"/>
    <property type="match status" value="1"/>
</dbReference>
<gene>
    <name evidence="5" type="ORF">LUZ61_008658</name>
</gene>
<dbReference type="PROSITE" id="PS51257">
    <property type="entry name" value="PROKAR_LIPOPROTEIN"/>
    <property type="match status" value="1"/>
</dbReference>
<dbReference type="AlphaFoldDB" id="A0AAD6EXN8"/>
<evidence type="ECO:0000256" key="3">
    <source>
        <dbReference type="RuleBase" id="RU004328"/>
    </source>
</evidence>
<organism evidence="5 6">
    <name type="scientific">Rhynchospora tenuis</name>
    <dbReference type="NCBI Taxonomy" id="198213"/>
    <lineage>
        <taxon>Eukaryota</taxon>
        <taxon>Viridiplantae</taxon>
        <taxon>Streptophyta</taxon>
        <taxon>Embryophyta</taxon>
        <taxon>Tracheophyta</taxon>
        <taxon>Spermatophyta</taxon>
        <taxon>Magnoliopsida</taxon>
        <taxon>Liliopsida</taxon>
        <taxon>Poales</taxon>
        <taxon>Cyperaceae</taxon>
        <taxon>Cyperoideae</taxon>
        <taxon>Rhynchosporeae</taxon>
        <taxon>Rhynchospora</taxon>
    </lineage>
</organism>
<accession>A0AAD6EXN8</accession>
<keyword evidence="6" id="KW-1185">Reference proteome</keyword>
<dbReference type="GO" id="GO:0005576">
    <property type="term" value="C:extracellular region"/>
    <property type="evidence" value="ECO:0007669"/>
    <property type="project" value="TreeGrafter"/>
</dbReference>
<dbReference type="GO" id="GO:0033897">
    <property type="term" value="F:ribonuclease T2 activity"/>
    <property type="evidence" value="ECO:0007669"/>
    <property type="project" value="InterPro"/>
</dbReference>
<evidence type="ECO:0000256" key="1">
    <source>
        <dbReference type="ARBA" id="ARBA00007469"/>
    </source>
</evidence>
<dbReference type="InterPro" id="IPR033697">
    <property type="entry name" value="Ribonuclease_T2_eukaryotic"/>
</dbReference>
<proteinExistence type="inferred from homology"/>
<dbReference type="EMBL" id="JAMRDG010000001">
    <property type="protein sequence ID" value="KAJ3704953.1"/>
    <property type="molecule type" value="Genomic_DNA"/>
</dbReference>
<reference evidence="5 6" key="1">
    <citation type="journal article" date="2022" name="Cell">
        <title>Repeat-based holocentromeres influence genome architecture and karyotype evolution.</title>
        <authorList>
            <person name="Hofstatter P.G."/>
            <person name="Thangavel G."/>
            <person name="Lux T."/>
            <person name="Neumann P."/>
            <person name="Vondrak T."/>
            <person name="Novak P."/>
            <person name="Zhang M."/>
            <person name="Costa L."/>
            <person name="Castellani M."/>
            <person name="Scott A."/>
            <person name="Toegelov H."/>
            <person name="Fuchs J."/>
            <person name="Mata-Sucre Y."/>
            <person name="Dias Y."/>
            <person name="Vanzela A.L.L."/>
            <person name="Huettel B."/>
            <person name="Almeida C.C.S."/>
            <person name="Simkova H."/>
            <person name="Souza G."/>
            <person name="Pedrosa-Harand A."/>
            <person name="Macas J."/>
            <person name="Mayer K.F.X."/>
            <person name="Houben A."/>
            <person name="Marques A."/>
        </authorList>
    </citation>
    <scope>NUCLEOTIDE SEQUENCE [LARGE SCALE GENOMIC DNA]</scope>
    <source>
        <strain evidence="5">RhyTen1mFocal</strain>
    </source>
</reference>
<dbReference type="Gene3D" id="3.90.730.10">
    <property type="entry name" value="Ribonuclease T2-like"/>
    <property type="match status" value="1"/>
</dbReference>
<dbReference type="GO" id="GO:0006401">
    <property type="term" value="P:RNA catabolic process"/>
    <property type="evidence" value="ECO:0007669"/>
    <property type="project" value="TreeGrafter"/>
</dbReference>
<keyword evidence="4" id="KW-0732">Signal</keyword>
<evidence type="ECO:0000256" key="4">
    <source>
        <dbReference type="SAM" id="SignalP"/>
    </source>
</evidence>
<evidence type="ECO:0000313" key="5">
    <source>
        <dbReference type="EMBL" id="KAJ3704953.1"/>
    </source>
</evidence>
<feature type="chain" id="PRO_5042188693" evidence="4">
    <location>
        <begin position="24"/>
        <end position="226"/>
    </location>
</feature>
<feature type="signal peptide" evidence="4">
    <location>
        <begin position="1"/>
        <end position="23"/>
    </location>
</feature>
<comment type="similarity">
    <text evidence="1 3">Belongs to the RNase T2 family.</text>
</comment>
<evidence type="ECO:0000313" key="6">
    <source>
        <dbReference type="Proteomes" id="UP001210211"/>
    </source>
</evidence>
<dbReference type="Proteomes" id="UP001210211">
    <property type="component" value="Unassembled WGS sequence"/>
</dbReference>
<comment type="caution">
    <text evidence="5">The sequence shown here is derived from an EMBL/GenBank/DDBJ whole genome shotgun (WGS) entry which is preliminary data.</text>
</comment>
<dbReference type="PANTHER" id="PTHR11240:SF72">
    <property type="entry name" value="RIBONUCLEASE 1"/>
    <property type="match status" value="1"/>
</dbReference>
<keyword evidence="2" id="KW-1015">Disulfide bond</keyword>
<dbReference type="SUPFAM" id="SSF55895">
    <property type="entry name" value="Ribonuclease Rh-like"/>
    <property type="match status" value="1"/>
</dbReference>